<dbReference type="PANTHER" id="PTHR31102:SF1">
    <property type="entry name" value="CATION_H+ EXCHANGER DOMAIN-CONTAINING PROTEIN"/>
    <property type="match status" value="1"/>
</dbReference>
<dbReference type="Gene3D" id="1.20.1530.20">
    <property type="match status" value="1"/>
</dbReference>
<feature type="transmembrane region" description="Helical" evidence="6">
    <location>
        <begin position="453"/>
        <end position="479"/>
    </location>
</feature>
<feature type="transmembrane region" description="Helical" evidence="6">
    <location>
        <begin position="223"/>
        <end position="251"/>
    </location>
</feature>
<dbReference type="InterPro" id="IPR006153">
    <property type="entry name" value="Cation/H_exchanger_TM"/>
</dbReference>
<dbReference type="Pfam" id="PF00999">
    <property type="entry name" value="Na_H_Exchanger"/>
    <property type="match status" value="1"/>
</dbReference>
<dbReference type="Proteomes" id="UP000827092">
    <property type="component" value="Unassembled WGS sequence"/>
</dbReference>
<comment type="similarity">
    <text evidence="2">Belongs to the monovalent cation:proton antiporter 1 (CPA1) transporter (TC 2.A.36) family.</text>
</comment>
<evidence type="ECO:0000256" key="6">
    <source>
        <dbReference type="SAM" id="Phobius"/>
    </source>
</evidence>
<gene>
    <name evidence="8" type="ORF">JTE90_001679</name>
</gene>
<evidence type="ECO:0000259" key="7">
    <source>
        <dbReference type="Pfam" id="PF00999"/>
    </source>
</evidence>
<keyword evidence="9" id="KW-1185">Reference proteome</keyword>
<name>A0AAV6UJ46_9ARAC</name>
<feature type="transmembrane region" description="Helical" evidence="6">
    <location>
        <begin position="257"/>
        <end position="282"/>
    </location>
</feature>
<feature type="transmembrane region" description="Helical" evidence="6">
    <location>
        <begin position="79"/>
        <end position="97"/>
    </location>
</feature>
<dbReference type="InterPro" id="IPR051843">
    <property type="entry name" value="CPA1_transporter"/>
</dbReference>
<keyword evidence="4 6" id="KW-1133">Transmembrane helix</keyword>
<feature type="transmembrane region" description="Helical" evidence="6">
    <location>
        <begin position="318"/>
        <end position="337"/>
    </location>
</feature>
<dbReference type="EMBL" id="JAFNEN010000405">
    <property type="protein sequence ID" value="KAG8183783.1"/>
    <property type="molecule type" value="Genomic_DNA"/>
</dbReference>
<evidence type="ECO:0000256" key="5">
    <source>
        <dbReference type="ARBA" id="ARBA00023136"/>
    </source>
</evidence>
<accession>A0AAV6UJ46</accession>
<feature type="transmembrane region" description="Helical" evidence="6">
    <location>
        <begin position="188"/>
        <end position="211"/>
    </location>
</feature>
<dbReference type="InterPro" id="IPR038770">
    <property type="entry name" value="Na+/solute_symporter_sf"/>
</dbReference>
<feature type="transmembrane region" description="Helical" evidence="6">
    <location>
        <begin position="349"/>
        <end position="367"/>
    </location>
</feature>
<sequence length="503" mass="54691">MESSISKQTFDERHRNCVNEECNSNLAPESPAKCFRLTNERWKLVQAQFLTFILLLLFICASLYGILEEDILPGSELFALLLLALSAYISGVVANYVHLPPLIGMLIAGFLFRNLHVSAHLYENISIRWATTLRSTAFVIILLKAGLGLDADKLKKLSLTVFQLALTPCIVETAAAAVASHFFLGLPWVWSIMLGFVISAVSPAVIVPGLLNLQNKCFGTAKGIPTLVIAAASLDDIICITGFSVMLSVSFSEGNLLITILKGVLEPVGGLLLGVIFGRIFWHLPNSASVPSNLVYYRVLLLCFGGFASMFVSKRYDVAGVGPMACLVLAFVAAFGWKRDQLTFDRIEKVTGVLWTGLQPFLFSLIGSEVSIADLQFNLGNTILSLAIALGFRIVVATFVTFGSDLNIKEKIFIAFAWIPKATVQAAVGPQALDYVLSNSKGQEMEKYAQMVLTAAVVSIIMTAPVGAFLISVLGPILLSNDRNPDKQRSENMRLQTVDSDVL</sequence>
<evidence type="ECO:0000313" key="8">
    <source>
        <dbReference type="EMBL" id="KAG8183783.1"/>
    </source>
</evidence>
<evidence type="ECO:0000256" key="4">
    <source>
        <dbReference type="ARBA" id="ARBA00022989"/>
    </source>
</evidence>
<keyword evidence="5 6" id="KW-0472">Membrane</keyword>
<dbReference type="GO" id="GO:0016020">
    <property type="term" value="C:membrane"/>
    <property type="evidence" value="ECO:0007669"/>
    <property type="project" value="UniProtKB-SubCell"/>
</dbReference>
<keyword evidence="3 6" id="KW-0812">Transmembrane</keyword>
<feature type="transmembrane region" description="Helical" evidence="6">
    <location>
        <begin position="379"/>
        <end position="400"/>
    </location>
</feature>
<evidence type="ECO:0000256" key="3">
    <source>
        <dbReference type="ARBA" id="ARBA00022692"/>
    </source>
</evidence>
<evidence type="ECO:0000313" key="9">
    <source>
        <dbReference type="Proteomes" id="UP000827092"/>
    </source>
</evidence>
<feature type="domain" description="Cation/H+ exchanger transmembrane" evidence="7">
    <location>
        <begin position="84"/>
        <end position="471"/>
    </location>
</feature>
<proteinExistence type="inferred from homology"/>
<comment type="caution">
    <text evidence="8">The sequence shown here is derived from an EMBL/GenBank/DDBJ whole genome shotgun (WGS) entry which is preliminary data.</text>
</comment>
<reference evidence="8 9" key="1">
    <citation type="journal article" date="2022" name="Nat. Ecol. Evol.">
        <title>A masculinizing supergene underlies an exaggerated male reproductive morph in a spider.</title>
        <authorList>
            <person name="Hendrickx F."/>
            <person name="De Corte Z."/>
            <person name="Sonet G."/>
            <person name="Van Belleghem S.M."/>
            <person name="Kostlbacher S."/>
            <person name="Vangestel C."/>
        </authorList>
    </citation>
    <scope>NUCLEOTIDE SEQUENCE [LARGE SCALE GENOMIC DNA]</scope>
    <source>
        <strain evidence="8">W744_W776</strain>
    </source>
</reference>
<dbReference type="AlphaFoldDB" id="A0AAV6UJ46"/>
<dbReference type="GO" id="GO:1902600">
    <property type="term" value="P:proton transmembrane transport"/>
    <property type="evidence" value="ECO:0007669"/>
    <property type="project" value="InterPro"/>
</dbReference>
<comment type="subcellular location">
    <subcellularLocation>
        <location evidence="1">Membrane</location>
        <topology evidence="1">Multi-pass membrane protein</topology>
    </subcellularLocation>
</comment>
<organism evidence="8 9">
    <name type="scientific">Oedothorax gibbosus</name>
    <dbReference type="NCBI Taxonomy" id="931172"/>
    <lineage>
        <taxon>Eukaryota</taxon>
        <taxon>Metazoa</taxon>
        <taxon>Ecdysozoa</taxon>
        <taxon>Arthropoda</taxon>
        <taxon>Chelicerata</taxon>
        <taxon>Arachnida</taxon>
        <taxon>Araneae</taxon>
        <taxon>Araneomorphae</taxon>
        <taxon>Entelegynae</taxon>
        <taxon>Araneoidea</taxon>
        <taxon>Linyphiidae</taxon>
        <taxon>Erigoninae</taxon>
        <taxon>Oedothorax</taxon>
    </lineage>
</organism>
<feature type="transmembrane region" description="Helical" evidence="6">
    <location>
        <begin position="49"/>
        <end position="67"/>
    </location>
</feature>
<feature type="transmembrane region" description="Helical" evidence="6">
    <location>
        <begin position="159"/>
        <end position="182"/>
    </location>
</feature>
<evidence type="ECO:0000256" key="2">
    <source>
        <dbReference type="ARBA" id="ARBA00007367"/>
    </source>
</evidence>
<dbReference type="PANTHER" id="PTHR31102">
    <property type="match status" value="1"/>
</dbReference>
<feature type="transmembrane region" description="Helical" evidence="6">
    <location>
        <begin position="294"/>
        <end position="312"/>
    </location>
</feature>
<evidence type="ECO:0000256" key="1">
    <source>
        <dbReference type="ARBA" id="ARBA00004141"/>
    </source>
</evidence>
<dbReference type="GO" id="GO:0015297">
    <property type="term" value="F:antiporter activity"/>
    <property type="evidence" value="ECO:0007669"/>
    <property type="project" value="InterPro"/>
</dbReference>
<protein>
    <recommendedName>
        <fullName evidence="7">Cation/H+ exchanger transmembrane domain-containing protein</fullName>
    </recommendedName>
</protein>